<reference evidence="2 3" key="1">
    <citation type="submission" date="2017-10" db="EMBL/GenBank/DDBJ databases">
        <title>Draft genomes of the Enterococcus faecium isolated from human feces before and after Helicobacter pylori eradication therapy.</title>
        <authorList>
            <person name="Prianichniikov N.A."/>
            <person name="Glushchenko O.E."/>
            <person name="Malakhova M.V."/>
        </authorList>
    </citation>
    <scope>NUCLEOTIDE SEQUENCE [LARGE SCALE GENOMIC DNA]</scope>
    <source>
        <strain evidence="2 3">Hp_5-7</strain>
    </source>
</reference>
<dbReference type="EMBL" id="PCGC01000048">
    <property type="protein sequence ID" value="PHL20621.1"/>
    <property type="molecule type" value="Genomic_DNA"/>
</dbReference>
<dbReference type="Gene3D" id="1.10.10.10">
    <property type="entry name" value="Winged helix-like DNA-binding domain superfamily/Winged helix DNA-binding domain"/>
    <property type="match status" value="1"/>
</dbReference>
<sequence>MKNNYSLIEDRRMQIFKRLINEEHLSYQQLSDEYYVSRSSIAKDIAYLKTLFVKENLLLRFDNSGTYFQGSESQIQRMLKRFILLTMEQSKRTKSENHPKKTIIGW</sequence>
<accession>A0A0V7XXF9</accession>
<evidence type="ECO:0000259" key="1">
    <source>
        <dbReference type="Pfam" id="PF08279"/>
    </source>
</evidence>
<dbReference type="Pfam" id="PF08279">
    <property type="entry name" value="HTH_11"/>
    <property type="match status" value="1"/>
</dbReference>
<protein>
    <submittedName>
        <fullName evidence="2">PRD domain/PTS IIA domain transcriptional antiterminator BglG protein</fullName>
    </submittedName>
</protein>
<evidence type="ECO:0000313" key="3">
    <source>
        <dbReference type="Proteomes" id="UP000224303"/>
    </source>
</evidence>
<dbReference type="SUPFAM" id="SSF46785">
    <property type="entry name" value="Winged helix' DNA-binding domain"/>
    <property type="match status" value="1"/>
</dbReference>
<dbReference type="Proteomes" id="UP000224303">
    <property type="component" value="Unassembled WGS sequence"/>
</dbReference>
<dbReference type="InterPro" id="IPR036390">
    <property type="entry name" value="WH_DNA-bd_sf"/>
</dbReference>
<comment type="caution">
    <text evidence="2">The sequence shown here is derived from an EMBL/GenBank/DDBJ whole genome shotgun (WGS) entry which is preliminary data.</text>
</comment>
<gene>
    <name evidence="2" type="ORF">CQR37_13120</name>
</gene>
<organism evidence="2 3">
    <name type="scientific">Enterococcus faecium</name>
    <name type="common">Streptococcus faecium</name>
    <dbReference type="NCBI Taxonomy" id="1352"/>
    <lineage>
        <taxon>Bacteria</taxon>
        <taxon>Bacillati</taxon>
        <taxon>Bacillota</taxon>
        <taxon>Bacilli</taxon>
        <taxon>Lactobacillales</taxon>
        <taxon>Enterococcaceae</taxon>
        <taxon>Enterococcus</taxon>
    </lineage>
</organism>
<dbReference type="InterPro" id="IPR013196">
    <property type="entry name" value="HTH_11"/>
</dbReference>
<evidence type="ECO:0000313" key="2">
    <source>
        <dbReference type="EMBL" id="PHL20621.1"/>
    </source>
</evidence>
<dbReference type="InterPro" id="IPR036388">
    <property type="entry name" value="WH-like_DNA-bd_sf"/>
</dbReference>
<feature type="domain" description="Helix-turn-helix type 11" evidence="1">
    <location>
        <begin position="11"/>
        <end position="52"/>
    </location>
</feature>
<name>A0A0V7XXF9_ENTFC</name>
<dbReference type="AlphaFoldDB" id="A0A0V7XXF9"/>
<proteinExistence type="predicted"/>